<dbReference type="PANTHER" id="PTHR48015">
    <property type="entry name" value="SERINE/THREONINE-PROTEIN KINASE TAO"/>
    <property type="match status" value="1"/>
</dbReference>
<feature type="domain" description="Protein kinase" evidence="2">
    <location>
        <begin position="45"/>
        <end position="122"/>
    </location>
</feature>
<dbReference type="GeneID" id="116406648"/>
<dbReference type="InterPro" id="IPR001245">
    <property type="entry name" value="Ser-Thr/Tyr_kinase_cat_dom"/>
</dbReference>
<evidence type="ECO:0000313" key="5">
    <source>
        <dbReference type="Xenbase" id="XB-GENE-29091775"/>
    </source>
</evidence>
<dbReference type="GO" id="GO:0004672">
    <property type="term" value="F:protein kinase activity"/>
    <property type="evidence" value="ECO:0007669"/>
    <property type="project" value="InterPro"/>
</dbReference>
<dbReference type="InterPro" id="IPR011009">
    <property type="entry name" value="Kinase-like_dom_sf"/>
</dbReference>
<organism evidence="3 4">
    <name type="scientific">Xenopus tropicalis</name>
    <name type="common">Western clawed frog</name>
    <name type="synonym">Silurana tropicalis</name>
    <dbReference type="NCBI Taxonomy" id="8364"/>
    <lineage>
        <taxon>Eukaryota</taxon>
        <taxon>Metazoa</taxon>
        <taxon>Chordata</taxon>
        <taxon>Craniata</taxon>
        <taxon>Vertebrata</taxon>
        <taxon>Euteleostomi</taxon>
        <taxon>Amphibia</taxon>
        <taxon>Batrachia</taxon>
        <taxon>Anura</taxon>
        <taxon>Pipoidea</taxon>
        <taxon>Pipidae</taxon>
        <taxon>Xenopodinae</taxon>
        <taxon>Xenopus</taxon>
        <taxon>Silurana</taxon>
    </lineage>
</organism>
<evidence type="ECO:0000256" key="1">
    <source>
        <dbReference type="SAM" id="MobiDB-lite"/>
    </source>
</evidence>
<dbReference type="FunFam" id="3.30.200.20:FF:000672">
    <property type="entry name" value="Spectrin, beta, non-erythrocytic 1"/>
    <property type="match status" value="1"/>
</dbReference>
<dbReference type="PANTHER" id="PTHR48015:SF40">
    <property type="entry name" value="SERINE_THREONINE-PROTEIN KINASE DST1-LIKE"/>
    <property type="match status" value="1"/>
</dbReference>
<name>A0A8J1IN50_XENTR</name>
<dbReference type="PROSITE" id="PS50011">
    <property type="entry name" value="PROTEIN_KINASE_DOM"/>
    <property type="match status" value="1"/>
</dbReference>
<evidence type="ECO:0000313" key="4">
    <source>
        <dbReference type="RefSeq" id="XP_031746998.1"/>
    </source>
</evidence>
<keyword evidence="3" id="KW-1185">Reference proteome</keyword>
<dbReference type="InterPro" id="IPR000719">
    <property type="entry name" value="Prot_kinase_dom"/>
</dbReference>
<reference evidence="4" key="1">
    <citation type="submission" date="2025-08" db="UniProtKB">
        <authorList>
            <consortium name="RefSeq"/>
        </authorList>
    </citation>
    <scope>IDENTIFICATION</scope>
    <source>
        <strain evidence="4">Nigerian</strain>
        <tissue evidence="4">Liver and blood</tissue>
    </source>
</reference>
<dbReference type="SUPFAM" id="SSF56112">
    <property type="entry name" value="Protein kinase-like (PK-like)"/>
    <property type="match status" value="1"/>
</dbReference>
<sequence>METGPDTGQTESSATKLSEEEVKEIEEEDNITPLSEKYPEPGRYLKLGEPIGQDPNGVVYIGWHQRKQREVAIIIIQHQKKQQEIEKEVGILQIVSGHRNIVDFYGAFYHKASLETHMEDYG</sequence>
<accession>A0A8J1IN50</accession>
<dbReference type="Gene3D" id="3.30.200.20">
    <property type="entry name" value="Phosphorylase Kinase, domain 1"/>
    <property type="match status" value="1"/>
</dbReference>
<evidence type="ECO:0000313" key="3">
    <source>
        <dbReference type="Proteomes" id="UP000008143"/>
    </source>
</evidence>
<feature type="compositionally biased region" description="Acidic residues" evidence="1">
    <location>
        <begin position="21"/>
        <end position="30"/>
    </location>
</feature>
<dbReference type="InterPro" id="IPR050285">
    <property type="entry name" value="STE20_Ser/Thr_kinase"/>
</dbReference>
<protein>
    <submittedName>
        <fullName evidence="4">CDPK-related kinase 8-like</fullName>
    </submittedName>
</protein>
<dbReference type="AlphaFoldDB" id="A0A8J1IN50"/>
<gene>
    <name evidence="4 5" type="primary">LOC116406648</name>
</gene>
<feature type="region of interest" description="Disordered" evidence="1">
    <location>
        <begin position="1"/>
        <end position="38"/>
    </location>
</feature>
<dbReference type="GO" id="GO:0005524">
    <property type="term" value="F:ATP binding"/>
    <property type="evidence" value="ECO:0007669"/>
    <property type="project" value="InterPro"/>
</dbReference>
<dbReference type="AGR" id="Xenbase:XB-GENE-29091775"/>
<proteinExistence type="predicted"/>
<dbReference type="KEGG" id="xtr:116406648"/>
<dbReference type="Proteomes" id="UP000008143">
    <property type="component" value="Chromosome 8"/>
</dbReference>
<dbReference type="Pfam" id="PF07714">
    <property type="entry name" value="PK_Tyr_Ser-Thr"/>
    <property type="match status" value="1"/>
</dbReference>
<evidence type="ECO:0000259" key="2">
    <source>
        <dbReference type="PROSITE" id="PS50011"/>
    </source>
</evidence>
<feature type="compositionally biased region" description="Polar residues" evidence="1">
    <location>
        <begin position="1"/>
        <end position="16"/>
    </location>
</feature>
<dbReference type="RefSeq" id="XP_031746998.1">
    <property type="nucleotide sequence ID" value="XM_031891138.1"/>
</dbReference>
<dbReference type="Xenbase" id="XB-GENE-29091775">
    <property type="gene designation" value="LOC116406648"/>
</dbReference>